<dbReference type="EMBL" id="JASNQZ010000015">
    <property type="protein sequence ID" value="KAL0946213.1"/>
    <property type="molecule type" value="Genomic_DNA"/>
</dbReference>
<evidence type="ECO:0008006" key="3">
    <source>
        <dbReference type="Google" id="ProtNLM"/>
    </source>
</evidence>
<sequence>MLTLPPELQREIFEWTATAYPSVAPKLLRVAQKTRLWLEPVIYRVVVLDSPMITISLFMRTLESKPPSFFAAHVKTLCLTANTVTLQQAQRLLSICSGLENLICWAGANSANLSSYISSKKLRRLSAKMEVLFPEDPTMDDIRHPMFKALTHLDIVNPLEPPSLQHWDGLSALQNLTHLALGDLFYWSPQAVSTTITYILDRCENLQALIVVCGSKPQRERLALEHKDNTKLHLLPSFHHPQDYPVYMGEIRQRGDQGVWMNADREILVK</sequence>
<evidence type="ECO:0000313" key="1">
    <source>
        <dbReference type="EMBL" id="KAL0946213.1"/>
    </source>
</evidence>
<proteinExistence type="predicted"/>
<comment type="caution">
    <text evidence="1">The sequence shown here is derived from an EMBL/GenBank/DDBJ whole genome shotgun (WGS) entry which is preliminary data.</text>
</comment>
<dbReference type="Proteomes" id="UP001556367">
    <property type="component" value="Unassembled WGS sequence"/>
</dbReference>
<dbReference type="Gene3D" id="3.80.10.10">
    <property type="entry name" value="Ribonuclease Inhibitor"/>
    <property type="match status" value="1"/>
</dbReference>
<organism evidence="1 2">
    <name type="scientific">Hohenbuehelia grisea</name>
    <dbReference type="NCBI Taxonomy" id="104357"/>
    <lineage>
        <taxon>Eukaryota</taxon>
        <taxon>Fungi</taxon>
        <taxon>Dikarya</taxon>
        <taxon>Basidiomycota</taxon>
        <taxon>Agaricomycotina</taxon>
        <taxon>Agaricomycetes</taxon>
        <taxon>Agaricomycetidae</taxon>
        <taxon>Agaricales</taxon>
        <taxon>Pleurotineae</taxon>
        <taxon>Pleurotaceae</taxon>
        <taxon>Hohenbuehelia</taxon>
    </lineage>
</organism>
<keyword evidence="2" id="KW-1185">Reference proteome</keyword>
<protein>
    <recommendedName>
        <fullName evidence="3">F-box domain-containing protein</fullName>
    </recommendedName>
</protein>
<accession>A0ABR3ISF1</accession>
<reference evidence="2" key="1">
    <citation type="submission" date="2024-06" db="EMBL/GenBank/DDBJ databases">
        <title>Multi-omics analyses provide insights into the biosynthesis of the anticancer antibiotic pleurotin in Hohenbuehelia grisea.</title>
        <authorList>
            <person name="Weaver J.A."/>
            <person name="Alberti F."/>
        </authorList>
    </citation>
    <scope>NUCLEOTIDE SEQUENCE [LARGE SCALE GENOMIC DNA]</scope>
    <source>
        <strain evidence="2">T-177</strain>
    </source>
</reference>
<name>A0ABR3ISF1_9AGAR</name>
<gene>
    <name evidence="1" type="ORF">HGRIS_012472</name>
</gene>
<evidence type="ECO:0000313" key="2">
    <source>
        <dbReference type="Proteomes" id="UP001556367"/>
    </source>
</evidence>
<dbReference type="InterPro" id="IPR032675">
    <property type="entry name" value="LRR_dom_sf"/>
</dbReference>